<feature type="domain" description="Cip1-like core" evidence="2">
    <location>
        <begin position="78"/>
        <end position="290"/>
    </location>
</feature>
<dbReference type="EMBL" id="WHPN01000373">
    <property type="protein sequence ID" value="KAF4406374.1"/>
    <property type="molecule type" value="Genomic_DNA"/>
</dbReference>
<gene>
    <name evidence="3" type="ORF">GCU69_25590</name>
</gene>
<evidence type="ECO:0000256" key="1">
    <source>
        <dbReference type="SAM" id="MobiDB-lite"/>
    </source>
</evidence>
<dbReference type="InterPro" id="IPR048955">
    <property type="entry name" value="Cip1-like_core"/>
</dbReference>
<evidence type="ECO:0000313" key="3">
    <source>
        <dbReference type="EMBL" id="KAF4406374.1"/>
    </source>
</evidence>
<sequence>MSATASTPPTSPAPQSPRAPRRGRRAAAAAAAALAVTATLAVGQSQAGAAPAPGSPAADTASAAAALAECTADGFCEDFEAQTGTGLSGRWTASAPNCTGTGAASVDSAVAHTGAKSLRIDGTAGYCNHIFAATDLTEVAGSSSLHVRFYVRHTTALPAAHVTFLAMHDPNDGGKDLRMGGQNGALQWNRESDDATLPEQSPNGVALSRPLPLDEWTCVEYGIEGSTLETRVNGEVVEGLVVDGTPTHDIDRQWLNKAGWSPAPTDLRLGWESYGDGADTLWYDDVAVGTSPIGC</sequence>
<dbReference type="Gene3D" id="2.60.120.200">
    <property type="match status" value="1"/>
</dbReference>
<keyword evidence="4" id="KW-1185">Reference proteome</keyword>
<proteinExistence type="predicted"/>
<feature type="region of interest" description="Disordered" evidence="1">
    <location>
        <begin position="1"/>
        <end position="28"/>
    </location>
</feature>
<dbReference type="Pfam" id="PF21340">
    <property type="entry name" value="Polysacc_lyase-like"/>
    <property type="match status" value="1"/>
</dbReference>
<reference evidence="3 4" key="1">
    <citation type="submission" date="2019-10" db="EMBL/GenBank/DDBJ databases">
        <title>Streptomyces tenebrisbrunneis sp.nov., an endogenous actinomycete isolated from of Lycium ruthenicum.</title>
        <authorList>
            <person name="Ma L."/>
        </authorList>
    </citation>
    <scope>NUCLEOTIDE SEQUENCE [LARGE SCALE GENOMIC DNA]</scope>
    <source>
        <strain evidence="3 4">TRM 66187</strain>
    </source>
</reference>
<name>A0ABQ7FBA9_9ACTN</name>
<dbReference type="Proteomes" id="UP000621266">
    <property type="component" value="Unassembled WGS sequence"/>
</dbReference>
<evidence type="ECO:0000259" key="2">
    <source>
        <dbReference type="Pfam" id="PF21340"/>
    </source>
</evidence>
<comment type="caution">
    <text evidence="3">The sequence shown here is derived from an EMBL/GenBank/DDBJ whole genome shotgun (WGS) entry which is preliminary data.</text>
</comment>
<keyword evidence="3" id="KW-0378">Hydrolase</keyword>
<dbReference type="GO" id="GO:0016787">
    <property type="term" value="F:hydrolase activity"/>
    <property type="evidence" value="ECO:0007669"/>
    <property type="project" value="UniProtKB-KW"/>
</dbReference>
<evidence type="ECO:0000313" key="4">
    <source>
        <dbReference type="Proteomes" id="UP000621266"/>
    </source>
</evidence>
<protein>
    <submittedName>
        <fullName evidence="3">Hydrolase</fullName>
    </submittedName>
</protein>
<organism evidence="3 4">
    <name type="scientific">Streptomyces lycii</name>
    <dbReference type="NCBI Taxonomy" id="2654337"/>
    <lineage>
        <taxon>Bacteria</taxon>
        <taxon>Bacillati</taxon>
        <taxon>Actinomycetota</taxon>
        <taxon>Actinomycetes</taxon>
        <taxon>Kitasatosporales</taxon>
        <taxon>Streptomycetaceae</taxon>
        <taxon>Streptomyces</taxon>
    </lineage>
</organism>
<accession>A0ABQ7FBA9</accession>